<dbReference type="SMART" id="SM00842">
    <property type="entry name" value="FtsA"/>
    <property type="match status" value="1"/>
</dbReference>
<evidence type="ECO:0000256" key="3">
    <source>
        <dbReference type="ARBA" id="ARBA00023136"/>
    </source>
</evidence>
<evidence type="ECO:0000259" key="7">
    <source>
        <dbReference type="SMART" id="SM00842"/>
    </source>
</evidence>
<evidence type="ECO:0000313" key="8">
    <source>
        <dbReference type="EMBL" id="QSR87037.1"/>
    </source>
</evidence>
<dbReference type="InterPro" id="IPR020823">
    <property type="entry name" value="Cell_div_FtsA"/>
</dbReference>
<comment type="function">
    <text evidence="5 6">Cell division protein that is involved in the assembly of the Z ring. May serve as a membrane anchor for the Z ring.</text>
</comment>
<dbReference type="HAMAP" id="MF_02033">
    <property type="entry name" value="FtsA"/>
    <property type="match status" value="1"/>
</dbReference>
<keyword evidence="4 5" id="KW-0131">Cell cycle</keyword>
<keyword evidence="9" id="KW-1185">Reference proteome</keyword>
<dbReference type="InterPro" id="IPR050696">
    <property type="entry name" value="FtsA/MreB"/>
</dbReference>
<dbReference type="GO" id="GO:0051301">
    <property type="term" value="P:cell division"/>
    <property type="evidence" value="ECO:0007669"/>
    <property type="project" value="UniProtKB-KW"/>
</dbReference>
<dbReference type="CDD" id="cd24048">
    <property type="entry name" value="ASKHA_NBD_FtsA"/>
    <property type="match status" value="1"/>
</dbReference>
<evidence type="ECO:0000313" key="9">
    <source>
        <dbReference type="Proteomes" id="UP000663088"/>
    </source>
</evidence>
<keyword evidence="2 5" id="KW-0132">Cell division</keyword>
<sequence>MFWKKEWPILVGLEIGTSKIACSVAELKKEGELYLLGIAEAPSLHVRKGEIVDFELAQKSIQDALLEAESKTNVEIKEVYLAVSGAHIRSFNSKVVIGLGEEGDRIDQKHLNELRDLVRYQTLPTGQVLLHDLLKTYYLDDGTATENPVGLFSKKLAAEYHLISGIATRLQTTIRCVKELSIDIRHYCLSIFATALAVLTRDQKKRGAIVIDLGAGLSDYIVYHRGLIVHSGVIGVGQDHLTNDLALALRIPFPQAEEIKRHFGSYRSDKEYLKKRIALSGQSLSEEKLVPYSTIVKILRARQGEIFEIIKEDLESQSFWPHFTGDIYLAGGGCMIEGIVELAQEIFGHPVKIAEPLHFEGDQSYLRRPDLYTVLGLLRYARVFELENIKAGPLDKMRTSLMKILGNIKFLN</sequence>
<dbReference type="Pfam" id="PF02491">
    <property type="entry name" value="SHS2_FTSA"/>
    <property type="match status" value="1"/>
</dbReference>
<proteinExistence type="inferred from homology"/>
<gene>
    <name evidence="5 8" type="primary">ftsA</name>
    <name evidence="8" type="ORF">EM20IM_01340</name>
</gene>
<reference evidence="8 9" key="1">
    <citation type="submission" date="2020-12" db="EMBL/GenBank/DDBJ databases">
        <authorList>
            <person name="Awala S.I."/>
            <person name="Gwak J.-H."/>
            <person name="Kim S.-J."/>
            <person name="Rhee S.-K."/>
        </authorList>
    </citation>
    <scope>NUCLEOTIDE SEQUENCE [LARGE SCALE GENOMIC DNA]</scope>
    <source>
        <strain evidence="8 9">IT5</strain>
    </source>
</reference>
<organism evidence="8 9">
    <name type="scientific">Candidatus Methylacidiphilum infernorum</name>
    <dbReference type="NCBI Taxonomy" id="511746"/>
    <lineage>
        <taxon>Bacteria</taxon>
        <taxon>Pseudomonadati</taxon>
        <taxon>Verrucomicrobiota</taxon>
        <taxon>Methylacidiphilae</taxon>
        <taxon>Methylacidiphilales</taxon>
        <taxon>Methylacidiphilaceae</taxon>
        <taxon>Methylacidiphilum (ex Ratnadevi et al. 2023)</taxon>
    </lineage>
</organism>
<keyword evidence="1 5" id="KW-1003">Cell membrane</keyword>
<dbReference type="InterPro" id="IPR043129">
    <property type="entry name" value="ATPase_NBD"/>
</dbReference>
<dbReference type="PANTHER" id="PTHR32432">
    <property type="entry name" value="CELL DIVISION PROTEIN FTSA-RELATED"/>
    <property type="match status" value="1"/>
</dbReference>
<comment type="similarity">
    <text evidence="5 6">Belongs to the FtsA/MreB family.</text>
</comment>
<name>A0ABX7PVM5_9BACT</name>
<comment type="subcellular location">
    <subcellularLocation>
        <location evidence="5">Cell membrane</location>
        <topology evidence="5">Peripheral membrane protein</topology>
        <orientation evidence="5">Cytoplasmic side</orientation>
    </subcellularLocation>
    <text evidence="5">Localizes to the Z ring in an FtsZ-dependent manner. Targeted to the membrane through a conserved C-terminal amphipathic helix.</text>
</comment>
<dbReference type="Proteomes" id="UP000663088">
    <property type="component" value="Chromosome"/>
</dbReference>
<dbReference type="PIRSF" id="PIRSF003101">
    <property type="entry name" value="FtsA"/>
    <property type="match status" value="1"/>
</dbReference>
<protein>
    <recommendedName>
        <fullName evidence="5 6">Cell division protein FtsA</fullName>
    </recommendedName>
</protein>
<dbReference type="PANTHER" id="PTHR32432:SF4">
    <property type="entry name" value="CELL DIVISION PROTEIN FTSA"/>
    <property type="match status" value="1"/>
</dbReference>
<dbReference type="InterPro" id="IPR003494">
    <property type="entry name" value="SHS2_FtsA"/>
</dbReference>
<dbReference type="SUPFAM" id="SSF53067">
    <property type="entry name" value="Actin-like ATPase domain"/>
    <property type="match status" value="2"/>
</dbReference>
<dbReference type="Pfam" id="PF14450">
    <property type="entry name" value="FtsA"/>
    <property type="match status" value="1"/>
</dbReference>
<dbReference type="Gene3D" id="3.30.420.40">
    <property type="match status" value="2"/>
</dbReference>
<comment type="subunit">
    <text evidence="5">Self-interacts. Interacts with FtsZ.</text>
</comment>
<dbReference type="NCBIfam" id="TIGR01174">
    <property type="entry name" value="ftsA"/>
    <property type="match status" value="1"/>
</dbReference>
<feature type="domain" description="SHS2" evidence="7">
    <location>
        <begin position="10"/>
        <end position="198"/>
    </location>
</feature>
<evidence type="ECO:0000256" key="1">
    <source>
        <dbReference type="ARBA" id="ARBA00022475"/>
    </source>
</evidence>
<evidence type="ECO:0000256" key="6">
    <source>
        <dbReference type="PIRNR" id="PIRNR003101"/>
    </source>
</evidence>
<dbReference type="RefSeq" id="WP_206847489.1">
    <property type="nucleotide sequence ID" value="NZ_CP065956.1"/>
</dbReference>
<evidence type="ECO:0000256" key="2">
    <source>
        <dbReference type="ARBA" id="ARBA00022618"/>
    </source>
</evidence>
<evidence type="ECO:0000256" key="4">
    <source>
        <dbReference type="ARBA" id="ARBA00023306"/>
    </source>
</evidence>
<dbReference type="EMBL" id="CP065956">
    <property type="protein sequence ID" value="QSR87037.1"/>
    <property type="molecule type" value="Genomic_DNA"/>
</dbReference>
<keyword evidence="3 5" id="KW-0472">Membrane</keyword>
<dbReference type="Gene3D" id="3.30.1490.110">
    <property type="match status" value="1"/>
</dbReference>
<evidence type="ECO:0000256" key="5">
    <source>
        <dbReference type="HAMAP-Rule" id="MF_02033"/>
    </source>
</evidence>
<accession>A0ABX7PVM5</accession>